<dbReference type="CDD" id="cd14066">
    <property type="entry name" value="STKc_IRAK"/>
    <property type="match status" value="1"/>
</dbReference>
<dbReference type="InterPro" id="IPR008266">
    <property type="entry name" value="Tyr_kinase_AS"/>
</dbReference>
<dbReference type="InterPro" id="IPR047117">
    <property type="entry name" value="PERK1-13-like"/>
</dbReference>
<keyword evidence="8" id="KW-1133">Transmembrane helix</keyword>
<name>A0ABD1PAY9_9LAMI</name>
<keyword evidence="3" id="KW-0418">Kinase</keyword>
<protein>
    <recommendedName>
        <fullName evidence="2">non-specific serine/threonine protein kinase</fullName>
        <ecNumber evidence="2">2.7.11.1</ecNumber>
    </recommendedName>
</protein>
<evidence type="ECO:0000256" key="3">
    <source>
        <dbReference type="ARBA" id="ARBA00022527"/>
    </source>
</evidence>
<organism evidence="13 14">
    <name type="scientific">Abeliophyllum distichum</name>
    <dbReference type="NCBI Taxonomy" id="126358"/>
    <lineage>
        <taxon>Eukaryota</taxon>
        <taxon>Viridiplantae</taxon>
        <taxon>Streptophyta</taxon>
        <taxon>Embryophyta</taxon>
        <taxon>Tracheophyta</taxon>
        <taxon>Spermatophyta</taxon>
        <taxon>Magnoliopsida</taxon>
        <taxon>eudicotyledons</taxon>
        <taxon>Gunneridae</taxon>
        <taxon>Pentapetalae</taxon>
        <taxon>asterids</taxon>
        <taxon>lamiids</taxon>
        <taxon>Lamiales</taxon>
        <taxon>Oleaceae</taxon>
        <taxon>Forsythieae</taxon>
        <taxon>Abeliophyllum</taxon>
    </lineage>
</organism>
<dbReference type="GO" id="GO:0005886">
    <property type="term" value="C:plasma membrane"/>
    <property type="evidence" value="ECO:0007669"/>
    <property type="project" value="UniProtKB-SubCell"/>
</dbReference>
<dbReference type="EC" id="2.7.11.1" evidence="2"/>
<comment type="subcellular location">
    <subcellularLocation>
        <location evidence="1">Cell membrane</location>
        <topology evidence="1">Single-pass membrane protein</topology>
    </subcellularLocation>
</comment>
<comment type="caution">
    <text evidence="13">The sequence shown here is derived from an EMBL/GenBank/DDBJ whole genome shotgun (WGS) entry which is preliminary data.</text>
</comment>
<dbReference type="PROSITE" id="PS50011">
    <property type="entry name" value="PROTEIN_KINASE_DOM"/>
    <property type="match status" value="1"/>
</dbReference>
<dbReference type="AlphaFoldDB" id="A0ABD1PAY9"/>
<accession>A0ABD1PAY9</accession>
<evidence type="ECO:0000313" key="13">
    <source>
        <dbReference type="EMBL" id="KAL2461058.1"/>
    </source>
</evidence>
<evidence type="ECO:0000256" key="2">
    <source>
        <dbReference type="ARBA" id="ARBA00012513"/>
    </source>
</evidence>
<keyword evidence="14" id="KW-1185">Reference proteome</keyword>
<dbReference type="SUPFAM" id="SSF56112">
    <property type="entry name" value="Protein kinase-like (PK-like)"/>
    <property type="match status" value="1"/>
</dbReference>
<keyword evidence="5" id="KW-0812">Transmembrane</keyword>
<evidence type="ECO:0000256" key="9">
    <source>
        <dbReference type="ARBA" id="ARBA00023136"/>
    </source>
</evidence>
<keyword evidence="4" id="KW-0808">Transferase</keyword>
<evidence type="ECO:0000256" key="6">
    <source>
        <dbReference type="ARBA" id="ARBA00022741"/>
    </source>
</evidence>
<dbReference type="GO" id="GO:0005524">
    <property type="term" value="F:ATP binding"/>
    <property type="evidence" value="ECO:0007669"/>
    <property type="project" value="UniProtKB-KW"/>
</dbReference>
<dbReference type="Proteomes" id="UP001604336">
    <property type="component" value="Unassembled WGS sequence"/>
</dbReference>
<dbReference type="Pfam" id="PF07714">
    <property type="entry name" value="PK_Tyr_Ser-Thr"/>
    <property type="match status" value="1"/>
</dbReference>
<dbReference type="InterPro" id="IPR001245">
    <property type="entry name" value="Ser-Thr/Tyr_kinase_cat_dom"/>
</dbReference>
<feature type="domain" description="Protein kinase" evidence="12">
    <location>
        <begin position="337"/>
        <end position="613"/>
    </location>
</feature>
<keyword evidence="7" id="KW-0067">ATP-binding</keyword>
<evidence type="ECO:0000256" key="10">
    <source>
        <dbReference type="ARBA" id="ARBA00047899"/>
    </source>
</evidence>
<keyword evidence="3" id="KW-0723">Serine/threonine-protein kinase</keyword>
<evidence type="ECO:0000256" key="1">
    <source>
        <dbReference type="ARBA" id="ARBA00004162"/>
    </source>
</evidence>
<keyword evidence="6" id="KW-0547">Nucleotide-binding</keyword>
<evidence type="ECO:0000256" key="7">
    <source>
        <dbReference type="ARBA" id="ARBA00022840"/>
    </source>
</evidence>
<proteinExistence type="predicted"/>
<evidence type="ECO:0000256" key="11">
    <source>
        <dbReference type="ARBA" id="ARBA00048679"/>
    </source>
</evidence>
<evidence type="ECO:0000256" key="4">
    <source>
        <dbReference type="ARBA" id="ARBA00022679"/>
    </source>
</evidence>
<dbReference type="InterPro" id="IPR000719">
    <property type="entry name" value="Prot_kinase_dom"/>
</dbReference>
<dbReference type="PROSITE" id="PS00109">
    <property type="entry name" value="PROTEIN_KINASE_TYR"/>
    <property type="match status" value="1"/>
</dbReference>
<dbReference type="PANTHER" id="PTHR47982:SF42">
    <property type="entry name" value="PROTEIN KINASE DOMAIN-CONTAINING PROTEIN"/>
    <property type="match status" value="1"/>
</dbReference>
<evidence type="ECO:0000259" key="12">
    <source>
        <dbReference type="PROSITE" id="PS50011"/>
    </source>
</evidence>
<comment type="catalytic activity">
    <reaction evidence="10">
        <text>L-threonyl-[protein] + ATP = O-phospho-L-threonyl-[protein] + ADP + H(+)</text>
        <dbReference type="Rhea" id="RHEA:46608"/>
        <dbReference type="Rhea" id="RHEA-COMP:11060"/>
        <dbReference type="Rhea" id="RHEA-COMP:11605"/>
        <dbReference type="ChEBI" id="CHEBI:15378"/>
        <dbReference type="ChEBI" id="CHEBI:30013"/>
        <dbReference type="ChEBI" id="CHEBI:30616"/>
        <dbReference type="ChEBI" id="CHEBI:61977"/>
        <dbReference type="ChEBI" id="CHEBI:456216"/>
        <dbReference type="EC" id="2.7.11.1"/>
    </reaction>
</comment>
<dbReference type="GO" id="GO:0004674">
    <property type="term" value="F:protein serine/threonine kinase activity"/>
    <property type="evidence" value="ECO:0007669"/>
    <property type="project" value="UniProtKB-KW"/>
</dbReference>
<dbReference type="FunFam" id="3.30.200.20:FF:000604">
    <property type="entry name" value="Proline-rich receptor-like protein kinase PERK8"/>
    <property type="match status" value="1"/>
</dbReference>
<evidence type="ECO:0000256" key="5">
    <source>
        <dbReference type="ARBA" id="ARBA00022692"/>
    </source>
</evidence>
<dbReference type="PANTHER" id="PTHR47982">
    <property type="entry name" value="PROLINE-RICH RECEPTOR-LIKE PROTEIN KINASE PERK4"/>
    <property type="match status" value="1"/>
</dbReference>
<comment type="catalytic activity">
    <reaction evidence="11">
        <text>L-seryl-[protein] + ATP = O-phospho-L-seryl-[protein] + ADP + H(+)</text>
        <dbReference type="Rhea" id="RHEA:17989"/>
        <dbReference type="Rhea" id="RHEA-COMP:9863"/>
        <dbReference type="Rhea" id="RHEA-COMP:11604"/>
        <dbReference type="ChEBI" id="CHEBI:15378"/>
        <dbReference type="ChEBI" id="CHEBI:29999"/>
        <dbReference type="ChEBI" id="CHEBI:30616"/>
        <dbReference type="ChEBI" id="CHEBI:83421"/>
        <dbReference type="ChEBI" id="CHEBI:456216"/>
        <dbReference type="EC" id="2.7.11.1"/>
    </reaction>
</comment>
<dbReference type="EMBL" id="JBFOLK010000014">
    <property type="protein sequence ID" value="KAL2461058.1"/>
    <property type="molecule type" value="Genomic_DNA"/>
</dbReference>
<reference evidence="14" key="1">
    <citation type="submission" date="2024-07" db="EMBL/GenBank/DDBJ databases">
        <title>Two chromosome-level genome assemblies of Korean endemic species Abeliophyllum distichum and Forsythia ovata (Oleaceae).</title>
        <authorList>
            <person name="Jang H."/>
        </authorList>
    </citation>
    <scope>NUCLEOTIDE SEQUENCE [LARGE SCALE GENOMIC DNA]</scope>
</reference>
<dbReference type="InterPro" id="IPR011009">
    <property type="entry name" value="Kinase-like_dom_sf"/>
</dbReference>
<dbReference type="Gene3D" id="3.30.200.20">
    <property type="entry name" value="Phosphorylase Kinase, domain 1"/>
    <property type="match status" value="1"/>
</dbReference>
<keyword evidence="9" id="KW-0472">Membrane</keyword>
<evidence type="ECO:0000256" key="8">
    <source>
        <dbReference type="ARBA" id="ARBA00022989"/>
    </source>
</evidence>
<gene>
    <name evidence="13" type="ORF">Adt_44478</name>
</gene>
<evidence type="ECO:0000313" key="14">
    <source>
        <dbReference type="Proteomes" id="UP001604336"/>
    </source>
</evidence>
<sequence>MGVQKVVMILTSLDVNWSAIKWVVMDGLSLDPGDELTLLGVLHLINPRPVSLHGAAKLLGFEGKGDSNKIYASDKKHMEEELSMRREELQKNGGIMQLQKLCEIEKKVEVNVEVEAGQSRKAAAVRGAKKLGATWIILDRELKKDKQYFMDRLSCGISSMKSNNAVVVVRGPIREHVSYDEMIPTYSWEELSPSQQKSPETQKAISCKEQARNRFDRPFVDSCQILASSSGAIETGQSAVDIQEIENILTTKQQVAEEKSTRWSLKYPNKGQREACSEIYSKREQKKQNNGEGNVTEKTQTGEEFENTCSVCGNKRPKIGMQRDFTYAELREATNRFSRENFLSEGGFGFVFKGELKNGLKIAVKQHKAASLQGEKEFKSEVNVLSQARHQNLVMLLGSCSEGRQRLLVYEYVCNGSLEKHLSGDSKMPLNWEKRINIALGAAKGLAYLHARNIVHRDMRPGNILITHDHESRLGDFGLAKAQKDDSVTSSDSGMVGTLGYMAPEYAEYGKMSTKTDVYSFGMVMLQLITGLRTTDKIPEGKSLIGWAKPLLETKNYPDLIDKRIADSHDVHQLLWMVRVAECCLKKDPNDRCTMEQVVHDLSCIDGGNTNFIRDNFSTEMDSENSIIDSHESEEKTK</sequence>
<dbReference type="Gene3D" id="1.10.510.10">
    <property type="entry name" value="Transferase(Phosphotransferase) domain 1"/>
    <property type="match status" value="1"/>
</dbReference>